<organism evidence="13 14">
    <name type="scientific">Halovulum marinum</name>
    <dbReference type="NCBI Taxonomy" id="2662447"/>
    <lineage>
        <taxon>Bacteria</taxon>
        <taxon>Pseudomonadati</taxon>
        <taxon>Pseudomonadota</taxon>
        <taxon>Alphaproteobacteria</taxon>
        <taxon>Rhodobacterales</taxon>
        <taxon>Paracoccaceae</taxon>
        <taxon>Halovulum</taxon>
    </lineage>
</organism>
<evidence type="ECO:0000313" key="13">
    <source>
        <dbReference type="EMBL" id="MSU89654.1"/>
    </source>
</evidence>
<evidence type="ECO:0000256" key="9">
    <source>
        <dbReference type="ARBA" id="ARBA00023310"/>
    </source>
</evidence>
<keyword evidence="6 10" id="KW-0406">Ion transport</keyword>
<dbReference type="SUPFAM" id="SSF51344">
    <property type="entry name" value="Epsilon subunit of F1F0-ATP synthase N-terminal domain"/>
    <property type="match status" value="1"/>
</dbReference>
<dbReference type="EMBL" id="WIND01000005">
    <property type="protein sequence ID" value="MSU89654.1"/>
    <property type="molecule type" value="Genomic_DNA"/>
</dbReference>
<dbReference type="PANTHER" id="PTHR13822">
    <property type="entry name" value="ATP SYNTHASE DELTA/EPSILON CHAIN"/>
    <property type="match status" value="1"/>
</dbReference>
<comment type="function">
    <text evidence="1 10">Produces ATP from ADP in the presence of a proton gradient across the membrane.</text>
</comment>
<keyword evidence="4 10" id="KW-0813">Transport</keyword>
<keyword evidence="14" id="KW-1185">Reference proteome</keyword>
<evidence type="ECO:0000256" key="2">
    <source>
        <dbReference type="ARBA" id="ARBA00004184"/>
    </source>
</evidence>
<feature type="domain" description="ATP synthase F1 complex delta/epsilon subunit N-terminal" evidence="12">
    <location>
        <begin position="1"/>
        <end position="75"/>
    </location>
</feature>
<evidence type="ECO:0000256" key="5">
    <source>
        <dbReference type="ARBA" id="ARBA00022781"/>
    </source>
</evidence>
<evidence type="ECO:0000256" key="3">
    <source>
        <dbReference type="ARBA" id="ARBA00005712"/>
    </source>
</evidence>
<dbReference type="InterPro" id="IPR001469">
    <property type="entry name" value="ATP_synth_F1_dsu/esu"/>
</dbReference>
<dbReference type="InterPro" id="IPR020546">
    <property type="entry name" value="ATP_synth_F1_dsu/esu_N"/>
</dbReference>
<keyword evidence="9 10" id="KW-0066">ATP synthesis</keyword>
<keyword evidence="5 10" id="KW-0375">Hydrogen ion transport</keyword>
<comment type="similarity">
    <text evidence="3 10 11">Belongs to the ATPase epsilon chain family.</text>
</comment>
<keyword evidence="7 10" id="KW-0472">Membrane</keyword>
<dbReference type="Proteomes" id="UP000474957">
    <property type="component" value="Unassembled WGS sequence"/>
</dbReference>
<evidence type="ECO:0000259" key="12">
    <source>
        <dbReference type="Pfam" id="PF02823"/>
    </source>
</evidence>
<dbReference type="AlphaFoldDB" id="A0A6L5Z112"/>
<comment type="caution">
    <text evidence="13">The sequence shown here is derived from an EMBL/GenBank/DDBJ whole genome shotgun (WGS) entry which is preliminary data.</text>
</comment>
<evidence type="ECO:0000256" key="6">
    <source>
        <dbReference type="ARBA" id="ARBA00023065"/>
    </source>
</evidence>
<dbReference type="Pfam" id="PF02823">
    <property type="entry name" value="ATP-synt_DE_N"/>
    <property type="match status" value="1"/>
</dbReference>
<comment type="subunit">
    <text evidence="10 11">F-type ATPases have 2 components, CF(1) - the catalytic core - and CF(0) - the membrane proton channel. CF(1) has five subunits: alpha(3), beta(3), gamma(1), delta(1), epsilon(1). CF(0) has three main subunits: a, b and c.</text>
</comment>
<accession>A0A6L5Z112</accession>
<dbReference type="GO" id="GO:0045259">
    <property type="term" value="C:proton-transporting ATP synthase complex"/>
    <property type="evidence" value="ECO:0007669"/>
    <property type="project" value="UniProtKB-KW"/>
</dbReference>
<evidence type="ECO:0000256" key="10">
    <source>
        <dbReference type="HAMAP-Rule" id="MF_00530"/>
    </source>
</evidence>
<evidence type="ECO:0000256" key="7">
    <source>
        <dbReference type="ARBA" id="ARBA00023136"/>
    </source>
</evidence>
<dbReference type="HAMAP" id="MF_00530">
    <property type="entry name" value="ATP_synth_epsil_bac"/>
    <property type="match status" value="1"/>
</dbReference>
<evidence type="ECO:0000256" key="8">
    <source>
        <dbReference type="ARBA" id="ARBA00023196"/>
    </source>
</evidence>
<comment type="subcellular location">
    <subcellularLocation>
        <location evidence="10">Cell membrane</location>
        <topology evidence="10">Peripheral membrane protein</topology>
    </subcellularLocation>
    <subcellularLocation>
        <location evidence="2">Endomembrane system</location>
        <topology evidence="2">Peripheral membrane protein</topology>
    </subcellularLocation>
</comment>
<dbReference type="GO" id="GO:0005886">
    <property type="term" value="C:plasma membrane"/>
    <property type="evidence" value="ECO:0007669"/>
    <property type="project" value="UniProtKB-SubCell"/>
</dbReference>
<reference evidence="13 14" key="1">
    <citation type="submission" date="2019-10" db="EMBL/GenBank/DDBJ databases">
        <title>Cognatihalovulum marinum gen. nov. sp. nov., a new member of the family Rhodobacteraceae isolated from deep seawater of the Northwest Indian Ocean.</title>
        <authorList>
            <person name="Ruan C."/>
            <person name="Wang J."/>
            <person name="Zheng X."/>
            <person name="Song L."/>
            <person name="Zhu Y."/>
            <person name="Huang Y."/>
            <person name="Lu Z."/>
            <person name="Du W."/>
            <person name="Huang L."/>
            <person name="Dai X."/>
        </authorList>
    </citation>
    <scope>NUCLEOTIDE SEQUENCE [LARGE SCALE GENOMIC DNA]</scope>
    <source>
        <strain evidence="13 14">2CG4</strain>
    </source>
</reference>
<evidence type="ECO:0000313" key="14">
    <source>
        <dbReference type="Proteomes" id="UP000474957"/>
    </source>
</evidence>
<dbReference type="GO" id="GO:0012505">
    <property type="term" value="C:endomembrane system"/>
    <property type="evidence" value="ECO:0007669"/>
    <property type="project" value="UniProtKB-SubCell"/>
</dbReference>
<name>A0A6L5Z112_9RHOB</name>
<dbReference type="Gene3D" id="2.60.15.10">
    <property type="entry name" value="F0F1 ATP synthase delta/epsilon subunit, N-terminal"/>
    <property type="match status" value="1"/>
</dbReference>
<gene>
    <name evidence="10 13" type="primary">atpC</name>
    <name evidence="13" type="ORF">GE300_08490</name>
</gene>
<dbReference type="GO" id="GO:0005524">
    <property type="term" value="F:ATP binding"/>
    <property type="evidence" value="ECO:0007669"/>
    <property type="project" value="UniProtKB-UniRule"/>
</dbReference>
<dbReference type="GO" id="GO:0046933">
    <property type="term" value="F:proton-transporting ATP synthase activity, rotational mechanism"/>
    <property type="evidence" value="ECO:0007669"/>
    <property type="project" value="UniProtKB-UniRule"/>
</dbReference>
<dbReference type="InterPro" id="IPR036771">
    <property type="entry name" value="ATPsynth_dsu/esu_N"/>
</dbReference>
<proteinExistence type="inferred from homology"/>
<dbReference type="NCBIfam" id="TIGR01216">
    <property type="entry name" value="ATP_synt_epsi"/>
    <property type="match status" value="1"/>
</dbReference>
<dbReference type="CDD" id="cd12152">
    <property type="entry name" value="F1-ATPase_delta"/>
    <property type="match status" value="1"/>
</dbReference>
<keyword evidence="10" id="KW-1003">Cell membrane</keyword>
<protein>
    <recommendedName>
        <fullName evidence="10">ATP synthase epsilon chain</fullName>
    </recommendedName>
    <alternativeName>
        <fullName evidence="10">ATP synthase F1 sector epsilon subunit</fullName>
    </alternativeName>
    <alternativeName>
        <fullName evidence="10">F-ATPase epsilon subunit</fullName>
    </alternativeName>
</protein>
<evidence type="ECO:0000256" key="11">
    <source>
        <dbReference type="RuleBase" id="RU003656"/>
    </source>
</evidence>
<sequence length="121" mass="13021">MRVDIVTPERQLVSTEADRVQIPGTEGEMTVMDHHAPTVTTLRPGIVTVSGDAYVVTGGFAEISESGTSILAEHAVPQAEASREMLEALRKDAEEAVDSAPDKIAARQRVNDIAELIRRIG</sequence>
<dbReference type="PANTHER" id="PTHR13822:SF10">
    <property type="entry name" value="ATP SYNTHASE EPSILON CHAIN, CHLOROPLASTIC"/>
    <property type="match status" value="1"/>
</dbReference>
<keyword evidence="8 10" id="KW-0139">CF(1)</keyword>
<dbReference type="RefSeq" id="WP_154446146.1">
    <property type="nucleotide sequence ID" value="NZ_WIND01000005.1"/>
</dbReference>
<evidence type="ECO:0000256" key="1">
    <source>
        <dbReference type="ARBA" id="ARBA00003543"/>
    </source>
</evidence>
<evidence type="ECO:0000256" key="4">
    <source>
        <dbReference type="ARBA" id="ARBA00022448"/>
    </source>
</evidence>